<dbReference type="InterPro" id="IPR013762">
    <property type="entry name" value="Integrase-like_cat_sf"/>
</dbReference>
<evidence type="ECO:0000256" key="2">
    <source>
        <dbReference type="ARBA" id="ARBA00023125"/>
    </source>
</evidence>
<dbReference type="InterPro" id="IPR004191">
    <property type="entry name" value="Integrase_Tn916-type_DNA-bd_N"/>
</dbReference>
<feature type="domain" description="Tyr recombinase" evidence="5">
    <location>
        <begin position="178"/>
        <end position="395"/>
    </location>
</feature>
<dbReference type="RefSeq" id="WP_055259491.1">
    <property type="nucleotide sequence ID" value="NZ_CYXT01000023.1"/>
</dbReference>
<accession>A0A173U7T0</accession>
<dbReference type="PROSITE" id="PS51898">
    <property type="entry name" value="TYR_RECOMBINASE"/>
    <property type="match status" value="1"/>
</dbReference>
<proteinExistence type="inferred from homology"/>
<organism evidence="6 7">
    <name type="scientific">Anaerostipes hadrus</name>
    <dbReference type="NCBI Taxonomy" id="649756"/>
    <lineage>
        <taxon>Bacteria</taxon>
        <taxon>Bacillati</taxon>
        <taxon>Bacillota</taxon>
        <taxon>Clostridia</taxon>
        <taxon>Lachnospirales</taxon>
        <taxon>Lachnospiraceae</taxon>
        <taxon>Anaerostipes</taxon>
    </lineage>
</organism>
<keyword evidence="3" id="KW-0233">DNA recombination</keyword>
<name>A0A173U7T0_ANAHA</name>
<keyword evidence="2" id="KW-0238">DNA-binding</keyword>
<dbReference type="InterPro" id="IPR010998">
    <property type="entry name" value="Integrase_recombinase_N"/>
</dbReference>
<dbReference type="PANTHER" id="PTHR30349:SF41">
    <property type="entry name" value="INTEGRASE_RECOMBINASE PROTEIN MJ0367-RELATED"/>
    <property type="match status" value="1"/>
</dbReference>
<dbReference type="EMBL" id="CYXT01000023">
    <property type="protein sequence ID" value="CUN10971.1"/>
    <property type="molecule type" value="Genomic_DNA"/>
</dbReference>
<dbReference type="Gene3D" id="1.10.443.10">
    <property type="entry name" value="Intergrase catalytic core"/>
    <property type="match status" value="1"/>
</dbReference>
<dbReference type="InterPro" id="IPR002104">
    <property type="entry name" value="Integrase_catalytic"/>
</dbReference>
<dbReference type="InterPro" id="IPR050090">
    <property type="entry name" value="Tyrosine_recombinase_XerCD"/>
</dbReference>
<dbReference type="SUPFAM" id="SSF54171">
    <property type="entry name" value="DNA-binding domain"/>
    <property type="match status" value="1"/>
</dbReference>
<evidence type="ECO:0000256" key="1">
    <source>
        <dbReference type="ARBA" id="ARBA00008857"/>
    </source>
</evidence>
<dbReference type="AlphaFoldDB" id="A0A173U7T0"/>
<evidence type="ECO:0000313" key="7">
    <source>
        <dbReference type="Proteomes" id="UP000095598"/>
    </source>
</evidence>
<protein>
    <submittedName>
        <fullName evidence="6">Integrase</fullName>
    </submittedName>
</protein>
<dbReference type="Gene3D" id="1.10.150.130">
    <property type="match status" value="1"/>
</dbReference>
<dbReference type="SUPFAM" id="SSF56349">
    <property type="entry name" value="DNA breaking-rejoining enzymes"/>
    <property type="match status" value="1"/>
</dbReference>
<dbReference type="Gene3D" id="3.30.160.60">
    <property type="entry name" value="Classic Zinc Finger"/>
    <property type="match status" value="1"/>
</dbReference>
<feature type="region of interest" description="Disordered" evidence="4">
    <location>
        <begin position="1"/>
        <end position="21"/>
    </location>
</feature>
<dbReference type="GO" id="GO:0006310">
    <property type="term" value="P:DNA recombination"/>
    <property type="evidence" value="ECO:0007669"/>
    <property type="project" value="UniProtKB-KW"/>
</dbReference>
<dbReference type="GO" id="GO:0008907">
    <property type="term" value="F:integrase activity"/>
    <property type="evidence" value="ECO:0007669"/>
    <property type="project" value="InterPro"/>
</dbReference>
<dbReference type="Proteomes" id="UP000095598">
    <property type="component" value="Unassembled WGS sequence"/>
</dbReference>
<dbReference type="Pfam" id="PF00589">
    <property type="entry name" value="Phage_integrase"/>
    <property type="match status" value="1"/>
</dbReference>
<reference evidence="6 7" key="1">
    <citation type="submission" date="2015-09" db="EMBL/GenBank/DDBJ databases">
        <authorList>
            <consortium name="Pathogen Informatics"/>
        </authorList>
    </citation>
    <scope>NUCLEOTIDE SEQUENCE [LARGE SCALE GENOMIC DNA]</scope>
    <source>
        <strain evidence="6 7">2789STDY5608868</strain>
    </source>
</reference>
<sequence>MAKEKKVSRKDSKGRVLRKGESERKDGTYMFRYNDERKKRCCVYAKTLPELREKELQIERDKMDDIRLSVNYNVQQLMDLYFDLHQKSGDFAITTFNKRKRFYEKHIKNSWIALKKVKDVKKSDIKLFYAELSVKFRKNTLKYVHNIFLQSFAIALDDHIIRTNPTEGALKGINDDCVEKTILTSQQLNSLLDFTEDSLRYRRWYPLIVILSETMLRCGEICGLTWNDVDLKHKNIKIDHQVQYEKVNGKWSCIIRPPKTKKSYRTIPLTDKAYKAFLYQKQLQFYLNLHSNVIVDGYSNFVFPTRNGTLNHSQLLDNMFRNLEKSYNTKHPDAPLPHLSCHVFRHTGCALTAKKMFKLGIDPIILQQWMGHASLKMTLNLYNHASKNDHSAAIDEINELDKNIG</sequence>
<evidence type="ECO:0000313" key="6">
    <source>
        <dbReference type="EMBL" id="CUN10971.1"/>
    </source>
</evidence>
<dbReference type="InterPro" id="IPR016177">
    <property type="entry name" value="DNA-bd_dom_sf"/>
</dbReference>
<dbReference type="Pfam" id="PF02920">
    <property type="entry name" value="Integrase_DNA"/>
    <property type="match status" value="1"/>
</dbReference>
<dbReference type="CDD" id="cd01189">
    <property type="entry name" value="INT_ICEBs1_C_like"/>
    <property type="match status" value="1"/>
</dbReference>
<comment type="similarity">
    <text evidence="1">Belongs to the 'phage' integrase family.</text>
</comment>
<gene>
    <name evidence="6" type="primary">Int-Tn_4</name>
    <name evidence="6" type="ORF">ERS852425_02681</name>
</gene>
<evidence type="ECO:0000256" key="4">
    <source>
        <dbReference type="SAM" id="MobiDB-lite"/>
    </source>
</evidence>
<dbReference type="GO" id="GO:0003677">
    <property type="term" value="F:DNA binding"/>
    <property type="evidence" value="ECO:0007669"/>
    <property type="project" value="UniProtKB-KW"/>
</dbReference>
<evidence type="ECO:0000259" key="5">
    <source>
        <dbReference type="PROSITE" id="PS51898"/>
    </source>
</evidence>
<dbReference type="PANTHER" id="PTHR30349">
    <property type="entry name" value="PHAGE INTEGRASE-RELATED"/>
    <property type="match status" value="1"/>
</dbReference>
<evidence type="ECO:0000256" key="3">
    <source>
        <dbReference type="ARBA" id="ARBA00023172"/>
    </source>
</evidence>
<dbReference type="InterPro" id="IPR011010">
    <property type="entry name" value="DNA_brk_join_enz"/>
</dbReference>